<organism evidence="4 5">
    <name type="scientific">Pedobacter aquae</name>
    <dbReference type="NCBI Taxonomy" id="2605747"/>
    <lineage>
        <taxon>Bacteria</taxon>
        <taxon>Pseudomonadati</taxon>
        <taxon>Bacteroidota</taxon>
        <taxon>Sphingobacteriia</taxon>
        <taxon>Sphingobacteriales</taxon>
        <taxon>Sphingobacteriaceae</taxon>
        <taxon>Pedobacter</taxon>
    </lineage>
</organism>
<name>A0A5C0VGM0_9SPHI</name>
<dbReference type="KEGG" id="pej:FYC62_05485"/>
<proteinExistence type="inferred from homology"/>
<accession>A0A5C0VGM0</accession>
<comment type="similarity">
    <text evidence="1 2">Belongs to the small heat shock protein (HSP20) family.</text>
</comment>
<evidence type="ECO:0000313" key="4">
    <source>
        <dbReference type="EMBL" id="QEK51187.1"/>
    </source>
</evidence>
<evidence type="ECO:0000259" key="3">
    <source>
        <dbReference type="PROSITE" id="PS01031"/>
    </source>
</evidence>
<dbReference type="EMBL" id="CP043329">
    <property type="protein sequence ID" value="QEK51187.1"/>
    <property type="molecule type" value="Genomic_DNA"/>
</dbReference>
<evidence type="ECO:0000256" key="1">
    <source>
        <dbReference type="PROSITE-ProRule" id="PRU00285"/>
    </source>
</evidence>
<dbReference type="InterPro" id="IPR002068">
    <property type="entry name" value="A-crystallin/Hsp20_dom"/>
</dbReference>
<dbReference type="Gene3D" id="2.60.40.790">
    <property type="match status" value="1"/>
</dbReference>
<dbReference type="PANTHER" id="PTHR11527">
    <property type="entry name" value="HEAT-SHOCK PROTEIN 20 FAMILY MEMBER"/>
    <property type="match status" value="1"/>
</dbReference>
<dbReference type="InterPro" id="IPR031107">
    <property type="entry name" value="Small_HSP"/>
</dbReference>
<feature type="domain" description="SHSP" evidence="3">
    <location>
        <begin position="34"/>
        <end position="146"/>
    </location>
</feature>
<dbReference type="InterPro" id="IPR008978">
    <property type="entry name" value="HSP20-like_chaperone"/>
</dbReference>
<keyword evidence="5" id="KW-1185">Reference proteome</keyword>
<dbReference type="RefSeq" id="WP_039452539.1">
    <property type="nucleotide sequence ID" value="NZ_CP043329.1"/>
</dbReference>
<reference evidence="4 5" key="1">
    <citation type="submission" date="2019-08" db="EMBL/GenBank/DDBJ databases">
        <title>Pedobacter sp. nov., isolated from Han river, South Korea.</title>
        <authorList>
            <person name="Lee D.-H."/>
            <person name="Kim Y.-S."/>
            <person name="Hwang E.-M."/>
            <person name="Le Tran T.C."/>
            <person name="Cha C.-J."/>
        </authorList>
    </citation>
    <scope>NUCLEOTIDE SEQUENCE [LARGE SCALE GENOMIC DNA]</scope>
    <source>
        <strain evidence="4 5">CJ43</strain>
    </source>
</reference>
<protein>
    <submittedName>
        <fullName evidence="4">Hsp20/alpha crystallin family protein</fullName>
    </submittedName>
</protein>
<dbReference type="AlphaFoldDB" id="A0A5C0VGM0"/>
<dbReference type="SUPFAM" id="SSF49764">
    <property type="entry name" value="HSP20-like chaperones"/>
    <property type="match status" value="1"/>
</dbReference>
<sequence length="146" mass="16707">MTLVKFNNEKNGVKNYSPFNDLFDSFFKDSYYNDSTLNKVPAVNIFEAEDAYHIEVAAPGLKKDNFKLQLEKNVLKISAEKATETESNHRKVTRKEFSYNAFARSFTLPETVDFAKIDAKYEDGVLYVTVGKKEEAKIQSREIAIS</sequence>
<gene>
    <name evidence="4" type="ORF">FYC62_05485</name>
</gene>
<evidence type="ECO:0000313" key="5">
    <source>
        <dbReference type="Proteomes" id="UP000323653"/>
    </source>
</evidence>
<dbReference type="Proteomes" id="UP000323653">
    <property type="component" value="Chromosome"/>
</dbReference>
<evidence type="ECO:0000256" key="2">
    <source>
        <dbReference type="RuleBase" id="RU003616"/>
    </source>
</evidence>
<dbReference type="Pfam" id="PF00011">
    <property type="entry name" value="HSP20"/>
    <property type="match status" value="1"/>
</dbReference>
<dbReference type="PROSITE" id="PS01031">
    <property type="entry name" value="SHSP"/>
    <property type="match status" value="1"/>
</dbReference>
<dbReference type="CDD" id="cd06464">
    <property type="entry name" value="ACD_sHsps-like"/>
    <property type="match status" value="1"/>
</dbReference>